<feature type="compositionally biased region" description="Low complexity" evidence="1">
    <location>
        <begin position="114"/>
        <end position="128"/>
    </location>
</feature>
<evidence type="ECO:0000313" key="3">
    <source>
        <dbReference type="Proteomes" id="UP000298327"/>
    </source>
</evidence>
<reference evidence="2 3" key="1">
    <citation type="submission" date="2019-02" db="EMBL/GenBank/DDBJ databases">
        <title>Genome sequencing of the rare red list fungi Dentipellis fragilis.</title>
        <authorList>
            <person name="Buettner E."/>
            <person name="Kellner H."/>
        </authorList>
    </citation>
    <scope>NUCLEOTIDE SEQUENCE [LARGE SCALE GENOMIC DNA]</scope>
    <source>
        <strain evidence="2 3">DSM 105465</strain>
    </source>
</reference>
<feature type="region of interest" description="Disordered" evidence="1">
    <location>
        <begin position="62"/>
        <end position="131"/>
    </location>
</feature>
<feature type="compositionally biased region" description="Polar residues" evidence="1">
    <location>
        <begin position="11"/>
        <end position="30"/>
    </location>
</feature>
<protein>
    <submittedName>
        <fullName evidence="2">Uncharacterized protein</fullName>
    </submittedName>
</protein>
<organism evidence="2 3">
    <name type="scientific">Dentipellis fragilis</name>
    <dbReference type="NCBI Taxonomy" id="205917"/>
    <lineage>
        <taxon>Eukaryota</taxon>
        <taxon>Fungi</taxon>
        <taxon>Dikarya</taxon>
        <taxon>Basidiomycota</taxon>
        <taxon>Agaricomycotina</taxon>
        <taxon>Agaricomycetes</taxon>
        <taxon>Russulales</taxon>
        <taxon>Hericiaceae</taxon>
        <taxon>Dentipellis</taxon>
    </lineage>
</organism>
<name>A0A4Y9ZDI2_9AGAM</name>
<proteinExistence type="predicted"/>
<evidence type="ECO:0000313" key="2">
    <source>
        <dbReference type="EMBL" id="TFY72886.1"/>
    </source>
</evidence>
<dbReference type="EMBL" id="SEOQ01000003">
    <property type="protein sequence ID" value="TFY72886.1"/>
    <property type="molecule type" value="Genomic_DNA"/>
</dbReference>
<keyword evidence="3" id="KW-1185">Reference proteome</keyword>
<evidence type="ECO:0000256" key="1">
    <source>
        <dbReference type="SAM" id="MobiDB-lite"/>
    </source>
</evidence>
<sequence>MALLPAHQHGRPSQQTPSHPTPAASFSPTRDASALGYPIDPSAAAKQMAALNAVGLARMAQTGRGPSASSSSGGPTSAGLLGGMPSLNQQHSPPSVTGHDPFSPQGRSFQAHTPGLSNSLPPNLNVNPQAGINVPPTDPVLAMAAQMASSNPSPQMIQTFNNKKRQFLIGLASIHATP</sequence>
<comment type="caution">
    <text evidence="2">The sequence shown here is derived from an EMBL/GenBank/DDBJ whole genome shotgun (WGS) entry which is preliminary data.</text>
</comment>
<gene>
    <name evidence="2" type="ORF">EVG20_g113</name>
</gene>
<dbReference type="AlphaFoldDB" id="A0A4Y9ZDI2"/>
<feature type="compositionally biased region" description="Low complexity" evidence="1">
    <location>
        <begin position="62"/>
        <end position="79"/>
    </location>
</feature>
<feature type="compositionally biased region" description="Polar residues" evidence="1">
    <location>
        <begin position="86"/>
        <end position="95"/>
    </location>
</feature>
<feature type="region of interest" description="Disordered" evidence="1">
    <location>
        <begin position="1"/>
        <end position="38"/>
    </location>
</feature>
<accession>A0A4Y9ZDI2</accession>
<dbReference type="Proteomes" id="UP000298327">
    <property type="component" value="Unassembled WGS sequence"/>
</dbReference>